<protein>
    <submittedName>
        <fullName evidence="2">Uncharacterized protein</fullName>
    </submittedName>
</protein>
<comment type="caution">
    <text evidence="2">The sequence shown here is derived from an EMBL/GenBank/DDBJ whole genome shotgun (WGS) entry which is preliminary data.</text>
</comment>
<reference evidence="2" key="1">
    <citation type="submission" date="2015-05" db="EMBL/GenBank/DDBJ databases">
        <title>Permanent draft genome of Rhodopirellula islandicus K833.</title>
        <authorList>
            <person name="Kizina J."/>
            <person name="Richter M."/>
            <person name="Glockner F.O."/>
            <person name="Harder J."/>
        </authorList>
    </citation>
    <scope>NUCLEOTIDE SEQUENCE [LARGE SCALE GENOMIC DNA]</scope>
    <source>
        <strain evidence="2">K833</strain>
    </source>
</reference>
<evidence type="ECO:0000313" key="3">
    <source>
        <dbReference type="Proteomes" id="UP000036367"/>
    </source>
</evidence>
<dbReference type="AlphaFoldDB" id="A0A0J1BGX9"/>
<feature type="region of interest" description="Disordered" evidence="1">
    <location>
        <begin position="43"/>
        <end position="69"/>
    </location>
</feature>
<feature type="compositionally biased region" description="Polar residues" evidence="1">
    <location>
        <begin position="57"/>
        <end position="69"/>
    </location>
</feature>
<dbReference type="PATRIC" id="fig|595434.4.peg.2303"/>
<evidence type="ECO:0000313" key="2">
    <source>
        <dbReference type="EMBL" id="KLU05781.1"/>
    </source>
</evidence>
<sequence>MGIDSSAVVIPHDRKKLGLSTTRPTIRPHVTIGNGWEISNETSGCSGAATPTAPKNADQSPQMWRVASS</sequence>
<dbReference type="STRING" id="595434.RISK_002413"/>
<proteinExistence type="predicted"/>
<name>A0A0J1BGX9_RHOIS</name>
<evidence type="ECO:0000256" key="1">
    <source>
        <dbReference type="SAM" id="MobiDB-lite"/>
    </source>
</evidence>
<accession>A0A0J1BGX9</accession>
<gene>
    <name evidence="2" type="ORF">RISK_002413</name>
</gene>
<dbReference type="Proteomes" id="UP000036367">
    <property type="component" value="Unassembled WGS sequence"/>
</dbReference>
<organism evidence="2 3">
    <name type="scientific">Rhodopirellula islandica</name>
    <dbReference type="NCBI Taxonomy" id="595434"/>
    <lineage>
        <taxon>Bacteria</taxon>
        <taxon>Pseudomonadati</taxon>
        <taxon>Planctomycetota</taxon>
        <taxon>Planctomycetia</taxon>
        <taxon>Pirellulales</taxon>
        <taxon>Pirellulaceae</taxon>
        <taxon>Rhodopirellula</taxon>
    </lineage>
</organism>
<dbReference type="EMBL" id="LECT01000017">
    <property type="protein sequence ID" value="KLU05781.1"/>
    <property type="molecule type" value="Genomic_DNA"/>
</dbReference>
<keyword evidence="3" id="KW-1185">Reference proteome</keyword>